<evidence type="ECO:0000313" key="1">
    <source>
        <dbReference type="EMBL" id="WMV29653.1"/>
    </source>
</evidence>
<dbReference type="Proteomes" id="UP001234989">
    <property type="component" value="Chromosome 5"/>
</dbReference>
<sequence length="287" mass="32107">MPTEKIKATSNWQTKDIMSQKRLLSTDSQSIKSITPTQGKIPTMENRLIDTLVQNVGVIKAIEQKFQLIRLNKFPQGSSRFQFFDHQRKEMDIISDQILESQESAQLFADALEHSSICTIKDDIVVVGKTLEVTPISHETACQLKDCNTPENARHGSHKEPPKILDESQDAALKATKSIIIHETKDPEAYSDSCPVDGSRESSLSLLKGPTKPHILTLFHGRAVRKTPREPMTYPMTPISGISMKAWFMTIKDDMVVVGKTLEVTPISHETASQLKDCNTPENARLN</sequence>
<organism evidence="1 2">
    <name type="scientific">Solanum verrucosum</name>
    <dbReference type="NCBI Taxonomy" id="315347"/>
    <lineage>
        <taxon>Eukaryota</taxon>
        <taxon>Viridiplantae</taxon>
        <taxon>Streptophyta</taxon>
        <taxon>Embryophyta</taxon>
        <taxon>Tracheophyta</taxon>
        <taxon>Spermatophyta</taxon>
        <taxon>Magnoliopsida</taxon>
        <taxon>eudicotyledons</taxon>
        <taxon>Gunneridae</taxon>
        <taxon>Pentapetalae</taxon>
        <taxon>asterids</taxon>
        <taxon>lamiids</taxon>
        <taxon>Solanales</taxon>
        <taxon>Solanaceae</taxon>
        <taxon>Solanoideae</taxon>
        <taxon>Solaneae</taxon>
        <taxon>Solanum</taxon>
    </lineage>
</organism>
<proteinExistence type="predicted"/>
<keyword evidence="2" id="KW-1185">Reference proteome</keyword>
<name>A0AAF0QUK2_SOLVR</name>
<dbReference type="AlphaFoldDB" id="A0AAF0QUK2"/>
<reference evidence="1" key="1">
    <citation type="submission" date="2023-08" db="EMBL/GenBank/DDBJ databases">
        <title>A de novo genome assembly of Solanum verrucosum Schlechtendal, a Mexican diploid species geographically isolated from the other diploid A-genome species in potato relatives.</title>
        <authorList>
            <person name="Hosaka K."/>
        </authorList>
    </citation>
    <scope>NUCLEOTIDE SEQUENCE</scope>
    <source>
        <tissue evidence="1">Young leaves</tissue>
    </source>
</reference>
<accession>A0AAF0QUK2</accession>
<evidence type="ECO:0000313" key="2">
    <source>
        <dbReference type="Proteomes" id="UP001234989"/>
    </source>
</evidence>
<gene>
    <name evidence="1" type="ORF">MTR67_023038</name>
</gene>
<dbReference type="EMBL" id="CP133616">
    <property type="protein sequence ID" value="WMV29653.1"/>
    <property type="molecule type" value="Genomic_DNA"/>
</dbReference>
<protein>
    <submittedName>
        <fullName evidence="1">Uncharacterized protein</fullName>
    </submittedName>
</protein>